<dbReference type="Pfam" id="PF13516">
    <property type="entry name" value="LRR_6"/>
    <property type="match status" value="1"/>
</dbReference>
<protein>
    <submittedName>
        <fullName evidence="10">Uncharacterized protein</fullName>
    </submittedName>
</protein>
<accession>A0A445C363</accession>
<dbReference type="PANTHER" id="PTHR46662">
    <property type="entry name" value="DI-GLUCOSE BINDING PROTEIN WITH LEUCINE-RICH REPEAT DOMAIN-CONTAINING PROTEIN"/>
    <property type="match status" value="1"/>
</dbReference>
<evidence type="ECO:0000256" key="9">
    <source>
        <dbReference type="ARBA" id="ARBA00023180"/>
    </source>
</evidence>
<dbReference type="SUPFAM" id="SSF52058">
    <property type="entry name" value="L domain-like"/>
    <property type="match status" value="1"/>
</dbReference>
<dbReference type="STRING" id="3818.A0A445C363"/>
<evidence type="ECO:0000256" key="1">
    <source>
        <dbReference type="ARBA" id="ARBA00004251"/>
    </source>
</evidence>
<dbReference type="PANTHER" id="PTHR46662:SF110">
    <property type="entry name" value="OS11G0233000 PROTEIN"/>
    <property type="match status" value="1"/>
</dbReference>
<dbReference type="Gene3D" id="3.80.10.10">
    <property type="entry name" value="Ribonuclease Inhibitor"/>
    <property type="match status" value="1"/>
</dbReference>
<evidence type="ECO:0000256" key="6">
    <source>
        <dbReference type="ARBA" id="ARBA00022737"/>
    </source>
</evidence>
<comment type="similarity">
    <text evidence="2">Belongs to the RLP family.</text>
</comment>
<dbReference type="EMBL" id="SDMP01000007">
    <property type="protein sequence ID" value="RYR45366.1"/>
    <property type="molecule type" value="Genomic_DNA"/>
</dbReference>
<evidence type="ECO:0000256" key="5">
    <source>
        <dbReference type="ARBA" id="ARBA00022692"/>
    </source>
</evidence>
<dbReference type="FunFam" id="3.80.10.10:FF:000356">
    <property type="entry name" value="LRR receptor-like serine/threonine-protein kinase"/>
    <property type="match status" value="1"/>
</dbReference>
<evidence type="ECO:0000313" key="11">
    <source>
        <dbReference type="Proteomes" id="UP000289738"/>
    </source>
</evidence>
<comment type="caution">
    <text evidence="10">The sequence shown here is derived from an EMBL/GenBank/DDBJ whole genome shotgun (WGS) entry which is preliminary data.</text>
</comment>
<keyword evidence="9" id="KW-0325">Glycoprotein</keyword>
<sequence length="215" mass="23928">MVRDRKGNLTGSISSMLSNIQHLAHLDLSNNKFSSSIPSFPSNIQYLIHLDLSFNGFNGSIRSLLLSNLKHLTHLDLSNNEFSGSIPSLLSNLQSLTHLDLSFNQFSGSIPSSLSNLQHLTHLDLSDNTFSGQIPNLKTEKLIAIQRDEKLNKEKGKVAATATTLKVVMALHYNKQELNHNIIPSIHPSKYVLVTKSSNIRGYADIYIKFAIQSY</sequence>
<keyword evidence="7" id="KW-1133">Transmembrane helix</keyword>
<keyword evidence="5" id="KW-0812">Transmembrane</keyword>
<evidence type="ECO:0000256" key="3">
    <source>
        <dbReference type="ARBA" id="ARBA00022475"/>
    </source>
</evidence>
<dbReference type="Pfam" id="PF00560">
    <property type="entry name" value="LRR_1"/>
    <property type="match status" value="1"/>
</dbReference>
<dbReference type="Pfam" id="PF13855">
    <property type="entry name" value="LRR_8"/>
    <property type="match status" value="1"/>
</dbReference>
<keyword evidence="3" id="KW-1003">Cell membrane</keyword>
<proteinExistence type="inferred from homology"/>
<keyword evidence="6" id="KW-0677">Repeat</keyword>
<evidence type="ECO:0000256" key="8">
    <source>
        <dbReference type="ARBA" id="ARBA00023136"/>
    </source>
</evidence>
<dbReference type="AlphaFoldDB" id="A0A445C363"/>
<comment type="subcellular location">
    <subcellularLocation>
        <location evidence="1">Cell membrane</location>
        <topology evidence="1">Single-pass type I membrane protein</topology>
    </subcellularLocation>
</comment>
<dbReference type="InterPro" id="IPR001611">
    <property type="entry name" value="Leu-rich_rpt"/>
</dbReference>
<dbReference type="PRINTS" id="PR00019">
    <property type="entry name" value="LEURICHRPT"/>
</dbReference>
<evidence type="ECO:0000313" key="10">
    <source>
        <dbReference type="EMBL" id="RYR45366.1"/>
    </source>
</evidence>
<name>A0A445C363_ARAHY</name>
<keyword evidence="8" id="KW-0472">Membrane</keyword>
<dbReference type="GO" id="GO:0005886">
    <property type="term" value="C:plasma membrane"/>
    <property type="evidence" value="ECO:0007669"/>
    <property type="project" value="UniProtKB-SubCell"/>
</dbReference>
<gene>
    <name evidence="10" type="ORF">Ahy_A07g031206</name>
</gene>
<keyword evidence="11" id="KW-1185">Reference proteome</keyword>
<keyword evidence="4" id="KW-0433">Leucine-rich repeat</keyword>
<evidence type="ECO:0000256" key="2">
    <source>
        <dbReference type="ARBA" id="ARBA00009592"/>
    </source>
</evidence>
<evidence type="ECO:0000256" key="7">
    <source>
        <dbReference type="ARBA" id="ARBA00022989"/>
    </source>
</evidence>
<dbReference type="PROSITE" id="PS51450">
    <property type="entry name" value="LRR"/>
    <property type="match status" value="2"/>
</dbReference>
<evidence type="ECO:0000256" key="4">
    <source>
        <dbReference type="ARBA" id="ARBA00022614"/>
    </source>
</evidence>
<reference evidence="10 11" key="1">
    <citation type="submission" date="2019-01" db="EMBL/GenBank/DDBJ databases">
        <title>Sequencing of cultivated peanut Arachis hypogaea provides insights into genome evolution and oil improvement.</title>
        <authorList>
            <person name="Chen X."/>
        </authorList>
    </citation>
    <scope>NUCLEOTIDE SEQUENCE [LARGE SCALE GENOMIC DNA]</scope>
    <source>
        <strain evidence="11">cv. Fuhuasheng</strain>
        <tissue evidence="10">Leaves</tissue>
    </source>
</reference>
<organism evidence="10 11">
    <name type="scientific">Arachis hypogaea</name>
    <name type="common">Peanut</name>
    <dbReference type="NCBI Taxonomy" id="3818"/>
    <lineage>
        <taxon>Eukaryota</taxon>
        <taxon>Viridiplantae</taxon>
        <taxon>Streptophyta</taxon>
        <taxon>Embryophyta</taxon>
        <taxon>Tracheophyta</taxon>
        <taxon>Spermatophyta</taxon>
        <taxon>Magnoliopsida</taxon>
        <taxon>eudicotyledons</taxon>
        <taxon>Gunneridae</taxon>
        <taxon>Pentapetalae</taxon>
        <taxon>rosids</taxon>
        <taxon>fabids</taxon>
        <taxon>Fabales</taxon>
        <taxon>Fabaceae</taxon>
        <taxon>Papilionoideae</taxon>
        <taxon>50 kb inversion clade</taxon>
        <taxon>dalbergioids sensu lato</taxon>
        <taxon>Dalbergieae</taxon>
        <taxon>Pterocarpus clade</taxon>
        <taxon>Arachis</taxon>
    </lineage>
</organism>
<dbReference type="Proteomes" id="UP000289738">
    <property type="component" value="Chromosome A07"/>
</dbReference>
<dbReference type="InterPro" id="IPR032675">
    <property type="entry name" value="LRR_dom_sf"/>
</dbReference>